<dbReference type="PANTHER" id="PTHR10210:SF32">
    <property type="entry name" value="RIBOSE-PHOSPHATE PYROPHOSPHOKINASE 2"/>
    <property type="match status" value="1"/>
</dbReference>
<dbReference type="GO" id="GO:0006164">
    <property type="term" value="P:purine nucleotide biosynthetic process"/>
    <property type="evidence" value="ECO:0007669"/>
    <property type="project" value="TreeGrafter"/>
</dbReference>
<dbReference type="Proteomes" id="UP000008291">
    <property type="component" value="Chromosome"/>
</dbReference>
<dbReference type="PANTHER" id="PTHR10210">
    <property type="entry name" value="RIBOSE-PHOSPHATE DIPHOSPHOKINASE FAMILY MEMBER"/>
    <property type="match status" value="1"/>
</dbReference>
<dbReference type="InterPro" id="IPR000836">
    <property type="entry name" value="PRTase_dom"/>
</dbReference>
<evidence type="ECO:0000256" key="3">
    <source>
        <dbReference type="ARBA" id="ARBA00022723"/>
    </source>
</evidence>
<keyword evidence="6 11" id="KW-0418">Kinase</keyword>
<dbReference type="RefSeq" id="WP_011311977.1">
    <property type="nucleotide sequence ID" value="NC_007404.1"/>
</dbReference>
<dbReference type="eggNOG" id="COG0462">
    <property type="taxonomic scope" value="Bacteria"/>
</dbReference>
<evidence type="ECO:0000256" key="1">
    <source>
        <dbReference type="ARBA" id="ARBA00013247"/>
    </source>
</evidence>
<keyword evidence="3" id="KW-0479">Metal-binding</keyword>
<dbReference type="HOGENOM" id="CLU_033546_2_0_4"/>
<dbReference type="GO" id="GO:0005737">
    <property type="term" value="C:cytoplasm"/>
    <property type="evidence" value="ECO:0007669"/>
    <property type="project" value="TreeGrafter"/>
</dbReference>
<accession>Q3SIV7</accession>
<dbReference type="GO" id="GO:0002189">
    <property type="term" value="C:ribose phosphate diphosphokinase complex"/>
    <property type="evidence" value="ECO:0007669"/>
    <property type="project" value="TreeGrafter"/>
</dbReference>
<dbReference type="OrthoDB" id="324294at2"/>
<sequence>MGREELCLFSLNASRGLGERIAARLGQPLAEHEEREFEDGEHKARPLESVRGRDVYVVQSLHGEPGSSANDKLIRLLFFIATLKDASAARVTAVVPYLAYARKDRRSKPRDPVGSRYVAQLFESLGTDRIVSLDVHNLAAYQNAFRIPVEHLEARPLFVAHFAPAFANDDVVVVSPDVGGAKRAEALRASLSRRIGRPAGMAFIEKYRSGGIVSGEAVVGDVDGKHVLIVDDLVSSGTTLARAAAACRSRGATRVLAVATHGVFGGDAVRTLGDSALDALVVTDSIPTSHLPPPLGERVEILDIAPLFAEAIRRLHEARSLGDLLGD</sequence>
<evidence type="ECO:0000256" key="7">
    <source>
        <dbReference type="ARBA" id="ARBA00022840"/>
    </source>
</evidence>
<gene>
    <name evidence="11" type="ordered locus">Tbd_1465</name>
</gene>
<keyword evidence="7" id="KW-0067">ATP-binding</keyword>
<keyword evidence="12" id="KW-1185">Reference proteome</keyword>
<evidence type="ECO:0000313" key="12">
    <source>
        <dbReference type="Proteomes" id="UP000008291"/>
    </source>
</evidence>
<dbReference type="GO" id="GO:0005524">
    <property type="term" value="F:ATP binding"/>
    <property type="evidence" value="ECO:0007669"/>
    <property type="project" value="UniProtKB-KW"/>
</dbReference>
<evidence type="ECO:0000259" key="10">
    <source>
        <dbReference type="Pfam" id="PF13793"/>
    </source>
</evidence>
<dbReference type="GO" id="GO:0006015">
    <property type="term" value="P:5-phosphoribose 1-diphosphate biosynthetic process"/>
    <property type="evidence" value="ECO:0007669"/>
    <property type="project" value="TreeGrafter"/>
</dbReference>
<dbReference type="FunFam" id="3.40.50.2020:FF:000007">
    <property type="entry name" value="Ribose-phosphate pyrophosphokinase"/>
    <property type="match status" value="1"/>
</dbReference>
<comment type="catalytic activity">
    <reaction evidence="9">
        <text>D-ribose 5-phosphate + ATP = 5-phospho-alpha-D-ribose 1-diphosphate + AMP + H(+)</text>
        <dbReference type="Rhea" id="RHEA:15609"/>
        <dbReference type="ChEBI" id="CHEBI:15378"/>
        <dbReference type="ChEBI" id="CHEBI:30616"/>
        <dbReference type="ChEBI" id="CHEBI:58017"/>
        <dbReference type="ChEBI" id="CHEBI:78346"/>
        <dbReference type="ChEBI" id="CHEBI:456215"/>
        <dbReference type="EC" id="2.7.6.1"/>
    </reaction>
</comment>
<dbReference type="GO" id="GO:0000287">
    <property type="term" value="F:magnesium ion binding"/>
    <property type="evidence" value="ECO:0007669"/>
    <property type="project" value="InterPro"/>
</dbReference>
<dbReference type="SMART" id="SM01400">
    <property type="entry name" value="Pribosyltran_N"/>
    <property type="match status" value="1"/>
</dbReference>
<dbReference type="NCBIfam" id="TIGR01251">
    <property type="entry name" value="ribP_PPkin"/>
    <property type="match status" value="1"/>
</dbReference>
<dbReference type="EMBL" id="CP000116">
    <property type="protein sequence ID" value="AAZ97418.1"/>
    <property type="molecule type" value="Genomic_DNA"/>
</dbReference>
<organism evidence="11 12">
    <name type="scientific">Thiobacillus denitrificans (strain ATCC 25259 / T1)</name>
    <dbReference type="NCBI Taxonomy" id="292415"/>
    <lineage>
        <taxon>Bacteria</taxon>
        <taxon>Pseudomonadati</taxon>
        <taxon>Pseudomonadota</taxon>
        <taxon>Betaproteobacteria</taxon>
        <taxon>Nitrosomonadales</taxon>
        <taxon>Thiobacillaceae</taxon>
        <taxon>Thiobacillus</taxon>
    </lineage>
</organism>
<protein>
    <recommendedName>
        <fullName evidence="1">ribose-phosphate diphosphokinase</fullName>
        <ecNumber evidence="1">2.7.6.1</ecNumber>
    </recommendedName>
</protein>
<dbReference type="STRING" id="292415.Tbd_1465"/>
<reference evidence="11 12" key="1">
    <citation type="journal article" date="2006" name="J. Bacteriol.">
        <title>The genome sequence of the obligately chemolithoautotrophic, facultatively anaerobic bacterium Thiobacillus denitrificans.</title>
        <authorList>
            <person name="Beller H.R."/>
            <person name="Chain P.S."/>
            <person name="Letain T.E."/>
            <person name="Chakicherla A."/>
            <person name="Larimer F.W."/>
            <person name="Richardson P.M."/>
            <person name="Coleman M.A."/>
            <person name="Wood A.P."/>
            <person name="Kelly D.P."/>
        </authorList>
    </citation>
    <scope>NUCLEOTIDE SEQUENCE [LARGE SCALE GENOMIC DNA]</scope>
    <source>
        <strain evidence="11 12">ATCC 25259</strain>
    </source>
</reference>
<dbReference type="InterPro" id="IPR029057">
    <property type="entry name" value="PRTase-like"/>
</dbReference>
<dbReference type="CDD" id="cd06223">
    <property type="entry name" value="PRTases_typeI"/>
    <property type="match status" value="1"/>
</dbReference>
<evidence type="ECO:0000256" key="5">
    <source>
        <dbReference type="ARBA" id="ARBA00022741"/>
    </source>
</evidence>
<evidence type="ECO:0000313" key="11">
    <source>
        <dbReference type="EMBL" id="AAZ97418.1"/>
    </source>
</evidence>
<keyword evidence="2 11" id="KW-0808">Transferase</keyword>
<dbReference type="GO" id="GO:0016301">
    <property type="term" value="F:kinase activity"/>
    <property type="evidence" value="ECO:0007669"/>
    <property type="project" value="UniProtKB-KW"/>
</dbReference>
<dbReference type="AlphaFoldDB" id="Q3SIV7"/>
<dbReference type="InterPro" id="IPR005946">
    <property type="entry name" value="Rib-P_diPkinase"/>
</dbReference>
<evidence type="ECO:0000256" key="8">
    <source>
        <dbReference type="ARBA" id="ARBA00022842"/>
    </source>
</evidence>
<dbReference type="GO" id="GO:0004749">
    <property type="term" value="F:ribose phosphate diphosphokinase activity"/>
    <property type="evidence" value="ECO:0007669"/>
    <property type="project" value="UniProtKB-EC"/>
</dbReference>
<keyword evidence="4" id="KW-0545">Nucleotide biosynthesis</keyword>
<dbReference type="Pfam" id="PF14572">
    <property type="entry name" value="Pribosyl_synth"/>
    <property type="match status" value="1"/>
</dbReference>
<keyword evidence="5" id="KW-0547">Nucleotide-binding</keyword>
<keyword evidence="8" id="KW-0460">Magnesium</keyword>
<evidence type="ECO:0000256" key="2">
    <source>
        <dbReference type="ARBA" id="ARBA00022679"/>
    </source>
</evidence>
<proteinExistence type="predicted"/>
<dbReference type="Gene3D" id="3.40.50.2020">
    <property type="match status" value="2"/>
</dbReference>
<evidence type="ECO:0000256" key="6">
    <source>
        <dbReference type="ARBA" id="ARBA00022777"/>
    </source>
</evidence>
<dbReference type="InterPro" id="IPR029099">
    <property type="entry name" value="Pribosyltran_N"/>
</dbReference>
<dbReference type="SUPFAM" id="SSF53271">
    <property type="entry name" value="PRTase-like"/>
    <property type="match status" value="1"/>
</dbReference>
<name>Q3SIV7_THIDA</name>
<feature type="domain" description="Ribose-phosphate pyrophosphokinase N-terminal" evidence="10">
    <location>
        <begin position="7"/>
        <end position="126"/>
    </location>
</feature>
<dbReference type="EC" id="2.7.6.1" evidence="1"/>
<evidence type="ECO:0000256" key="9">
    <source>
        <dbReference type="ARBA" id="ARBA00049535"/>
    </source>
</evidence>
<dbReference type="Pfam" id="PF13793">
    <property type="entry name" value="Pribosyltran_N"/>
    <property type="match status" value="1"/>
</dbReference>
<evidence type="ECO:0000256" key="4">
    <source>
        <dbReference type="ARBA" id="ARBA00022727"/>
    </source>
</evidence>
<dbReference type="KEGG" id="tbd:Tbd_1465"/>